<accession>A0A914R5J9</accession>
<comment type="similarity">
    <text evidence="1">Belongs to the CAMSAP1 family.</text>
</comment>
<evidence type="ECO:0000313" key="5">
    <source>
        <dbReference type="WBParaSite" id="PEQ_0000172601-mRNA-1"/>
    </source>
</evidence>
<protein>
    <submittedName>
        <fullName evidence="5">CKK domain-containing protein</fullName>
    </submittedName>
</protein>
<dbReference type="PROSITE" id="PS51508">
    <property type="entry name" value="CKK"/>
    <property type="match status" value="1"/>
</dbReference>
<feature type="domain" description="CKK" evidence="3">
    <location>
        <begin position="1"/>
        <end position="77"/>
    </location>
</feature>
<feature type="region of interest" description="Disordered" evidence="2">
    <location>
        <begin position="17"/>
        <end position="37"/>
    </location>
</feature>
<evidence type="ECO:0000313" key="4">
    <source>
        <dbReference type="Proteomes" id="UP000887564"/>
    </source>
</evidence>
<evidence type="ECO:0000256" key="2">
    <source>
        <dbReference type="SAM" id="MobiDB-lite"/>
    </source>
</evidence>
<comment type="domain">
    <text evidence="1">The CKK domain binds microtubules.</text>
</comment>
<dbReference type="SUPFAM" id="SSF50346">
    <property type="entry name" value="PRC-barrel domain"/>
    <property type="match status" value="1"/>
</dbReference>
<keyword evidence="4" id="KW-1185">Reference proteome</keyword>
<dbReference type="GO" id="GO:0005516">
    <property type="term" value="F:calmodulin binding"/>
    <property type="evidence" value="ECO:0007669"/>
    <property type="project" value="InterPro"/>
</dbReference>
<dbReference type="GO" id="GO:0036449">
    <property type="term" value="C:microtubule minus-end"/>
    <property type="evidence" value="ECO:0007669"/>
    <property type="project" value="TreeGrafter"/>
</dbReference>
<evidence type="ECO:0000259" key="3">
    <source>
        <dbReference type="PROSITE" id="PS51508"/>
    </source>
</evidence>
<evidence type="ECO:0000256" key="1">
    <source>
        <dbReference type="PROSITE-ProRule" id="PRU00841"/>
    </source>
</evidence>
<proteinExistence type="inferred from homology"/>
<feature type="compositionally biased region" description="Basic and acidic residues" evidence="2">
    <location>
        <begin position="17"/>
        <end position="30"/>
    </location>
</feature>
<dbReference type="InterPro" id="IPR032940">
    <property type="entry name" value="CAMSAP"/>
</dbReference>
<sequence length="135" mass="15198">MIINALQYSVFPGTVSDKMRNEEKSEDSKAMRTSTGYDSGAKTFTRIPTKHLSATIDGFTLQDQFMQTPKIPHSGNFPVMSVSSLPWQHRVRVLVRETERDYLFPLGRRSLNTCFLMAFDNALQPIGAQPSDLAL</sequence>
<reference evidence="5" key="1">
    <citation type="submission" date="2022-11" db="UniProtKB">
        <authorList>
            <consortium name="WormBaseParasite"/>
        </authorList>
    </citation>
    <scope>IDENTIFICATION</scope>
</reference>
<dbReference type="GO" id="GO:0051011">
    <property type="term" value="F:microtubule minus-end binding"/>
    <property type="evidence" value="ECO:0007669"/>
    <property type="project" value="TreeGrafter"/>
</dbReference>
<dbReference type="Gene3D" id="3.10.20.360">
    <property type="entry name" value="CKK domain"/>
    <property type="match status" value="1"/>
</dbReference>
<dbReference type="PANTHER" id="PTHR21595">
    <property type="entry name" value="PATRONIN"/>
    <property type="match status" value="1"/>
</dbReference>
<dbReference type="Proteomes" id="UP000887564">
    <property type="component" value="Unplaced"/>
</dbReference>
<name>A0A914R5J9_PAREQ</name>
<dbReference type="GO" id="GO:0007026">
    <property type="term" value="P:negative regulation of microtubule depolymerization"/>
    <property type="evidence" value="ECO:0007669"/>
    <property type="project" value="TreeGrafter"/>
</dbReference>
<dbReference type="InterPro" id="IPR011033">
    <property type="entry name" value="PRC_barrel-like_sf"/>
</dbReference>
<dbReference type="PANTHER" id="PTHR21595:SF0">
    <property type="entry name" value="PATRONIN"/>
    <property type="match status" value="1"/>
</dbReference>
<dbReference type="GO" id="GO:0031122">
    <property type="term" value="P:cytoplasmic microtubule organization"/>
    <property type="evidence" value="ECO:0007669"/>
    <property type="project" value="TreeGrafter"/>
</dbReference>
<dbReference type="InterPro" id="IPR014797">
    <property type="entry name" value="CKK_CAMSAP"/>
</dbReference>
<keyword evidence="1" id="KW-0493">Microtubule</keyword>
<dbReference type="InterPro" id="IPR038209">
    <property type="entry name" value="CKK_dom_sf"/>
</dbReference>
<dbReference type="WBParaSite" id="PEQ_0000172601-mRNA-1">
    <property type="protein sequence ID" value="PEQ_0000172601-mRNA-1"/>
    <property type="gene ID" value="PEQ_0000172601"/>
</dbReference>
<organism evidence="4 5">
    <name type="scientific">Parascaris equorum</name>
    <name type="common">Equine roundworm</name>
    <dbReference type="NCBI Taxonomy" id="6256"/>
    <lineage>
        <taxon>Eukaryota</taxon>
        <taxon>Metazoa</taxon>
        <taxon>Ecdysozoa</taxon>
        <taxon>Nematoda</taxon>
        <taxon>Chromadorea</taxon>
        <taxon>Rhabditida</taxon>
        <taxon>Spirurina</taxon>
        <taxon>Ascaridomorpha</taxon>
        <taxon>Ascaridoidea</taxon>
        <taxon>Ascarididae</taxon>
        <taxon>Parascaris</taxon>
    </lineage>
</organism>
<dbReference type="AlphaFoldDB" id="A0A914R5J9"/>